<keyword evidence="2" id="KW-1133">Transmembrane helix</keyword>
<sequence length="169" mass="17411">MNQNPNLSGNGTSSTAESYPDTAFDRRIDAALRTLDSVTPSPGLEDRILIRLSARSASRPARTSFFRIGTPIFAFCGAAFACALIVVGTVSYSHHSHPAMPGAMQTGTSGIGAASAMHRLAPQPLAPAPEGHGRSHRNAANPVQKPGHQKATADGTGKASVAPDAGAQK</sequence>
<proteinExistence type="predicted"/>
<comment type="caution">
    <text evidence="3">The sequence shown here is derived from an EMBL/GenBank/DDBJ whole genome shotgun (WGS) entry which is preliminary data.</text>
</comment>
<evidence type="ECO:0000313" key="4">
    <source>
        <dbReference type="Proteomes" id="UP000264702"/>
    </source>
</evidence>
<keyword evidence="2" id="KW-0472">Membrane</keyword>
<dbReference type="RefSeq" id="WP_117298846.1">
    <property type="nucleotide sequence ID" value="NZ_QVQT02000003.1"/>
</dbReference>
<keyword evidence="4" id="KW-1185">Reference proteome</keyword>
<keyword evidence="2" id="KW-0812">Transmembrane</keyword>
<dbReference type="EMBL" id="QVQT01000003">
    <property type="protein sequence ID" value="RFU16676.1"/>
    <property type="molecule type" value="Genomic_DNA"/>
</dbReference>
<feature type="region of interest" description="Disordered" evidence="1">
    <location>
        <begin position="1"/>
        <end position="20"/>
    </location>
</feature>
<feature type="compositionally biased region" description="Polar residues" evidence="1">
    <location>
        <begin position="1"/>
        <end position="17"/>
    </location>
</feature>
<gene>
    <name evidence="3" type="ORF">D0Y96_07905</name>
</gene>
<name>A0A372IP44_9BACT</name>
<feature type="transmembrane region" description="Helical" evidence="2">
    <location>
        <begin position="72"/>
        <end position="92"/>
    </location>
</feature>
<evidence type="ECO:0000313" key="3">
    <source>
        <dbReference type="EMBL" id="RFU16676.1"/>
    </source>
</evidence>
<accession>A0A372IP44</accession>
<evidence type="ECO:0000256" key="2">
    <source>
        <dbReference type="SAM" id="Phobius"/>
    </source>
</evidence>
<organism evidence="3 4">
    <name type="scientific">Paracidobacterium acidisoli</name>
    <dbReference type="NCBI Taxonomy" id="2303751"/>
    <lineage>
        <taxon>Bacteria</taxon>
        <taxon>Pseudomonadati</taxon>
        <taxon>Acidobacteriota</taxon>
        <taxon>Terriglobia</taxon>
        <taxon>Terriglobales</taxon>
        <taxon>Acidobacteriaceae</taxon>
        <taxon>Paracidobacterium</taxon>
    </lineage>
</organism>
<evidence type="ECO:0000256" key="1">
    <source>
        <dbReference type="SAM" id="MobiDB-lite"/>
    </source>
</evidence>
<dbReference type="Proteomes" id="UP000264702">
    <property type="component" value="Unassembled WGS sequence"/>
</dbReference>
<dbReference type="AlphaFoldDB" id="A0A372IP44"/>
<reference evidence="3 4" key="1">
    <citation type="submission" date="2018-08" db="EMBL/GenBank/DDBJ databases">
        <title>Acidipila sp. 4G-K13, an acidobacterium isolated from forest soil.</title>
        <authorList>
            <person name="Gao Z.-H."/>
            <person name="Qiu L.-H."/>
        </authorList>
    </citation>
    <scope>NUCLEOTIDE SEQUENCE [LARGE SCALE GENOMIC DNA]</scope>
    <source>
        <strain evidence="3 4">4G-K13</strain>
    </source>
</reference>
<protein>
    <submittedName>
        <fullName evidence="3">Uncharacterized protein</fullName>
    </submittedName>
</protein>
<feature type="region of interest" description="Disordered" evidence="1">
    <location>
        <begin position="123"/>
        <end position="169"/>
    </location>
</feature>